<evidence type="ECO:0000313" key="1">
    <source>
        <dbReference type="EMBL" id="RRJ88219.1"/>
    </source>
</evidence>
<gene>
    <name evidence="1" type="ORF">EG850_01885</name>
</gene>
<reference evidence="1 2" key="1">
    <citation type="submission" date="2018-11" db="EMBL/GenBank/DDBJ databases">
        <title>YIM 102482-1 draft genome.</title>
        <authorList>
            <person name="Li G."/>
            <person name="Jiang Y."/>
        </authorList>
    </citation>
    <scope>NUCLEOTIDE SEQUENCE [LARGE SCALE GENOMIC DNA]</scope>
    <source>
        <strain evidence="1 2">YIM 102482-1</strain>
    </source>
</reference>
<dbReference type="InterPro" id="IPR014710">
    <property type="entry name" value="RmlC-like_jellyroll"/>
</dbReference>
<dbReference type="Proteomes" id="UP000274391">
    <property type="component" value="Unassembled WGS sequence"/>
</dbReference>
<name>A0A3P3W3I6_9MICO</name>
<dbReference type="OrthoDB" id="8451629at2"/>
<evidence type="ECO:0008006" key="3">
    <source>
        <dbReference type="Google" id="ProtNLM"/>
    </source>
</evidence>
<comment type="caution">
    <text evidence="1">The sequence shown here is derived from an EMBL/GenBank/DDBJ whole genome shotgun (WGS) entry which is preliminary data.</text>
</comment>
<accession>A0A3P3W3I6</accession>
<dbReference type="RefSeq" id="WP_124969287.1">
    <property type="nucleotide sequence ID" value="NZ_RQVS01000002.1"/>
</dbReference>
<evidence type="ECO:0000313" key="2">
    <source>
        <dbReference type="Proteomes" id="UP000274391"/>
    </source>
</evidence>
<dbReference type="SUPFAM" id="SSF51182">
    <property type="entry name" value="RmlC-like cupins"/>
    <property type="match status" value="1"/>
</dbReference>
<protein>
    <recommendedName>
        <fullName evidence="3">Cupin domain-containing protein</fullName>
    </recommendedName>
</protein>
<proteinExistence type="predicted"/>
<sequence>MHPDTTQPRILATSANDATVSGAAWKLAEPGRGLDANLIQLHPCDGIAMHEGPDLDVLIHVAGGSGTVDTDAGDLEVTVGDIVWLPKGSVRGFTAGPNGLRYLTVHTRKPGMQIGKRQE</sequence>
<dbReference type="EMBL" id="RQVS01000002">
    <property type="protein sequence ID" value="RRJ88219.1"/>
    <property type="molecule type" value="Genomic_DNA"/>
</dbReference>
<dbReference type="Gene3D" id="2.60.120.10">
    <property type="entry name" value="Jelly Rolls"/>
    <property type="match status" value="1"/>
</dbReference>
<organism evidence="1 2">
    <name type="scientific">Gulosibacter macacae</name>
    <dbReference type="NCBI Taxonomy" id="2488791"/>
    <lineage>
        <taxon>Bacteria</taxon>
        <taxon>Bacillati</taxon>
        <taxon>Actinomycetota</taxon>
        <taxon>Actinomycetes</taxon>
        <taxon>Micrococcales</taxon>
        <taxon>Microbacteriaceae</taxon>
        <taxon>Gulosibacter</taxon>
    </lineage>
</organism>
<dbReference type="InterPro" id="IPR011051">
    <property type="entry name" value="RmlC_Cupin_sf"/>
</dbReference>
<dbReference type="AlphaFoldDB" id="A0A3P3W3I6"/>
<keyword evidence="2" id="KW-1185">Reference proteome</keyword>